<evidence type="ECO:0000256" key="1">
    <source>
        <dbReference type="SAM" id="MobiDB-lite"/>
    </source>
</evidence>
<dbReference type="InterPro" id="IPR001357">
    <property type="entry name" value="BRCT_dom"/>
</dbReference>
<evidence type="ECO:0000313" key="4">
    <source>
        <dbReference type="Proteomes" id="UP001324427"/>
    </source>
</evidence>
<feature type="compositionally biased region" description="Polar residues" evidence="1">
    <location>
        <begin position="95"/>
        <end position="109"/>
    </location>
</feature>
<dbReference type="EMBL" id="JAVFHQ010000013">
    <property type="protein sequence ID" value="KAK4546808.1"/>
    <property type="molecule type" value="Genomic_DNA"/>
</dbReference>
<dbReference type="Proteomes" id="UP001324427">
    <property type="component" value="Unassembled WGS sequence"/>
</dbReference>
<feature type="region of interest" description="Disordered" evidence="1">
    <location>
        <begin position="360"/>
        <end position="395"/>
    </location>
</feature>
<sequence length="617" mass="65704">MAPEVPAMASEARGLGTEMHVTSSSDQQPQFRNEDDDNEENSRVESDDETDGDDEEDLDTPSYARTPYAGDGGEDTPATSNPTMGEIKETPAARPTTNDSHQYFSTAPETSDRSEGLTGLTSSAVAVEDAIDVNSPLAKMTGRESQSVESQATTGALFDAVERATSVAPSDASEAPSAAPSEAPSDAPSEELGTENLKPVVTYSKAKKGKAKKNAGKARKSAATKPTTTVISLNTNSDNGAVAAGDEDGDNIDVGMPTTSDPLDERAVVVEAAQRSFPTRGTKRKLPKAATDADDDGDLAEIPNKRRKNAPVAKLAPSVAEADGKAPKATATSTRSSGKLKSTRKVVEMDDEIAVAQPQLKKNGRKAEATSSPQVVLTKPQLRGTPDSSTTSTAMSRKAPNVLLSKTTLANDTVMLQWLKKQGVAIIEEPRTKRSHFLCVVPAGQLSTTAKILRSLALGKLVVTEDWLTESKARGEVLEPADYVHEALEETLEASRSTLFRGLLVYFTKQLVREYGDGWANVQALATESGARLVESWSSTNTNRAKTAGLENAVFFGSHETDKDVKALVAEHGKMVYRKELLTQSVLRGELDLESEEFRLAVPGPAASTVKKGGKKR</sequence>
<feature type="compositionally biased region" description="Low complexity" evidence="1">
    <location>
        <begin position="168"/>
        <end position="187"/>
    </location>
</feature>
<name>A0AAV9JQI3_9PEZI</name>
<organism evidence="3 4">
    <name type="scientific">Oleoguttula mirabilis</name>
    <dbReference type="NCBI Taxonomy" id="1507867"/>
    <lineage>
        <taxon>Eukaryota</taxon>
        <taxon>Fungi</taxon>
        <taxon>Dikarya</taxon>
        <taxon>Ascomycota</taxon>
        <taxon>Pezizomycotina</taxon>
        <taxon>Dothideomycetes</taxon>
        <taxon>Dothideomycetidae</taxon>
        <taxon>Mycosphaerellales</taxon>
        <taxon>Teratosphaeriaceae</taxon>
        <taxon>Oleoguttula</taxon>
    </lineage>
</organism>
<evidence type="ECO:0000313" key="3">
    <source>
        <dbReference type="EMBL" id="KAK4546808.1"/>
    </source>
</evidence>
<feature type="compositionally biased region" description="Polar residues" evidence="1">
    <location>
        <begin position="20"/>
        <end position="31"/>
    </location>
</feature>
<dbReference type="PROSITE" id="PS50172">
    <property type="entry name" value="BRCT"/>
    <property type="match status" value="1"/>
</dbReference>
<comment type="caution">
    <text evidence="3">The sequence shown here is derived from an EMBL/GenBank/DDBJ whole genome shotgun (WGS) entry which is preliminary data.</text>
</comment>
<feature type="compositionally biased region" description="Polar residues" evidence="1">
    <location>
        <begin position="224"/>
        <end position="239"/>
    </location>
</feature>
<dbReference type="AlphaFoldDB" id="A0AAV9JQI3"/>
<dbReference type="SUPFAM" id="SSF52113">
    <property type="entry name" value="BRCT domain"/>
    <property type="match status" value="1"/>
</dbReference>
<protein>
    <recommendedName>
        <fullName evidence="2">BRCT domain-containing protein</fullName>
    </recommendedName>
</protein>
<dbReference type="Gene3D" id="3.40.50.10190">
    <property type="entry name" value="BRCT domain"/>
    <property type="match status" value="1"/>
</dbReference>
<feature type="region of interest" description="Disordered" evidence="1">
    <location>
        <begin position="135"/>
        <end position="345"/>
    </location>
</feature>
<feature type="compositionally biased region" description="Acidic residues" evidence="1">
    <location>
        <begin position="46"/>
        <end position="59"/>
    </location>
</feature>
<feature type="region of interest" description="Disordered" evidence="1">
    <location>
        <begin position="1"/>
        <end position="121"/>
    </location>
</feature>
<feature type="compositionally biased region" description="Polar residues" evidence="1">
    <location>
        <begin position="330"/>
        <end position="340"/>
    </location>
</feature>
<dbReference type="InterPro" id="IPR036420">
    <property type="entry name" value="BRCT_dom_sf"/>
</dbReference>
<feature type="compositionally biased region" description="Basic residues" evidence="1">
    <location>
        <begin position="205"/>
        <end position="222"/>
    </location>
</feature>
<reference evidence="3 4" key="1">
    <citation type="submission" date="2021-11" db="EMBL/GenBank/DDBJ databases">
        <title>Black yeast isolated from Biological Soil Crust.</title>
        <authorList>
            <person name="Kurbessoian T."/>
        </authorList>
    </citation>
    <scope>NUCLEOTIDE SEQUENCE [LARGE SCALE GENOMIC DNA]</scope>
    <source>
        <strain evidence="3 4">CCFEE 5522</strain>
    </source>
</reference>
<feature type="compositionally biased region" description="Polar residues" evidence="1">
    <location>
        <begin position="143"/>
        <end position="154"/>
    </location>
</feature>
<feature type="domain" description="BRCT" evidence="2">
    <location>
        <begin position="419"/>
        <end position="485"/>
    </location>
</feature>
<evidence type="ECO:0000259" key="2">
    <source>
        <dbReference type="PROSITE" id="PS50172"/>
    </source>
</evidence>
<accession>A0AAV9JQI3</accession>
<feature type="compositionally biased region" description="Polar residues" evidence="1">
    <location>
        <begin position="386"/>
        <end position="395"/>
    </location>
</feature>
<proteinExistence type="predicted"/>
<keyword evidence="4" id="KW-1185">Reference proteome</keyword>
<gene>
    <name evidence="3" type="ORF">LTR36_001540</name>
</gene>